<name>A0AA41QVH7_9MICO</name>
<sequence>MQQFLYILPALICPVGMGLMMWFMMRGRGHGKTVDGPEEQELARLRAEVAALRPQAAAFEERHPGTGPTA</sequence>
<evidence type="ECO:0000313" key="3">
    <source>
        <dbReference type="Proteomes" id="UP001165341"/>
    </source>
</evidence>
<feature type="transmembrane region" description="Helical" evidence="1">
    <location>
        <begin position="6"/>
        <end position="25"/>
    </location>
</feature>
<keyword evidence="1" id="KW-0472">Membrane</keyword>
<keyword evidence="3" id="KW-1185">Reference proteome</keyword>
<dbReference type="EMBL" id="JALGAR010000003">
    <property type="protein sequence ID" value="MCI4658451.1"/>
    <property type="molecule type" value="Genomic_DNA"/>
</dbReference>
<evidence type="ECO:0000313" key="2">
    <source>
        <dbReference type="EMBL" id="MCI4658451.1"/>
    </source>
</evidence>
<dbReference type="RefSeq" id="WP_243012190.1">
    <property type="nucleotide sequence ID" value="NZ_JALGAR010000003.1"/>
</dbReference>
<evidence type="ECO:0000256" key="1">
    <source>
        <dbReference type="SAM" id="Phobius"/>
    </source>
</evidence>
<reference evidence="2" key="1">
    <citation type="submission" date="2022-03" db="EMBL/GenBank/DDBJ databases">
        <title>Cryobacterium sp. nov. strain ZS14-85, isolated from Antarctic soil.</title>
        <authorList>
            <person name="Li J."/>
            <person name="Niu G."/>
        </authorList>
    </citation>
    <scope>NUCLEOTIDE SEQUENCE</scope>
    <source>
        <strain evidence="2">ZS14-85</strain>
    </source>
</reference>
<dbReference type="AlphaFoldDB" id="A0AA41QVH7"/>
<evidence type="ECO:0008006" key="4">
    <source>
        <dbReference type="Google" id="ProtNLM"/>
    </source>
</evidence>
<proteinExistence type="predicted"/>
<protein>
    <recommendedName>
        <fullName evidence="4">DUF2933 domain-containing protein</fullName>
    </recommendedName>
</protein>
<gene>
    <name evidence="2" type="ORF">MQH31_11595</name>
</gene>
<comment type="caution">
    <text evidence="2">The sequence shown here is derived from an EMBL/GenBank/DDBJ whole genome shotgun (WGS) entry which is preliminary data.</text>
</comment>
<keyword evidence="1" id="KW-1133">Transmembrane helix</keyword>
<accession>A0AA41QVH7</accession>
<dbReference type="Proteomes" id="UP001165341">
    <property type="component" value="Unassembled WGS sequence"/>
</dbReference>
<organism evidence="2 3">
    <name type="scientific">Cryobacterium zhongshanensis</name>
    <dbReference type="NCBI Taxonomy" id="2928153"/>
    <lineage>
        <taxon>Bacteria</taxon>
        <taxon>Bacillati</taxon>
        <taxon>Actinomycetota</taxon>
        <taxon>Actinomycetes</taxon>
        <taxon>Micrococcales</taxon>
        <taxon>Microbacteriaceae</taxon>
        <taxon>Cryobacterium</taxon>
    </lineage>
</organism>
<keyword evidence="1" id="KW-0812">Transmembrane</keyword>